<name>I4YCD3_WALMC</name>
<dbReference type="PANTHER" id="PTHR14359">
    <property type="entry name" value="HOMO-OLIGOMERIC FLAVIN CONTAINING CYS DECARBOXYLASE FAMILY"/>
    <property type="match status" value="1"/>
</dbReference>
<dbReference type="PANTHER" id="PTHR14359:SF6">
    <property type="entry name" value="PHOSPHOPANTOTHENOYLCYSTEINE DECARBOXYLASE"/>
    <property type="match status" value="1"/>
</dbReference>
<dbReference type="STRING" id="671144.I4YCD3"/>
<proteinExistence type="inferred from homology"/>
<dbReference type="OrthoDB" id="1532798at2759"/>
<dbReference type="GO" id="GO:0004633">
    <property type="term" value="F:phosphopantothenoylcysteine decarboxylase activity"/>
    <property type="evidence" value="ECO:0007669"/>
    <property type="project" value="TreeGrafter"/>
</dbReference>
<evidence type="ECO:0000256" key="1">
    <source>
        <dbReference type="ARBA" id="ARBA00022993"/>
    </source>
</evidence>
<dbReference type="RefSeq" id="XP_006958320.1">
    <property type="nucleotide sequence ID" value="XM_006958258.1"/>
</dbReference>
<dbReference type="InterPro" id="IPR003382">
    <property type="entry name" value="Flavoprotein"/>
</dbReference>
<comment type="similarity">
    <text evidence="2">Belongs to the HFCD (homooligomeric flavin containing Cys decarboxylase) superfamily.</text>
</comment>
<protein>
    <submittedName>
        <fullName evidence="4">Flavo protein</fullName>
    </submittedName>
</protein>
<keyword evidence="1" id="KW-0173">Coenzyme A biosynthesis</keyword>
<dbReference type="HOGENOM" id="CLU_033319_3_1_1"/>
<dbReference type="Pfam" id="PF02441">
    <property type="entry name" value="Flavoprotein"/>
    <property type="match status" value="1"/>
</dbReference>
<dbReference type="KEGG" id="wse:WALSEDRAFT_60352"/>
<dbReference type="GO" id="GO:0071513">
    <property type="term" value="C:phosphopantothenoylcysteine decarboxylase complex"/>
    <property type="evidence" value="ECO:0007669"/>
    <property type="project" value="TreeGrafter"/>
</dbReference>
<evidence type="ECO:0000256" key="2">
    <source>
        <dbReference type="ARBA" id="ARBA00038350"/>
    </source>
</evidence>
<dbReference type="Gene3D" id="3.40.50.1950">
    <property type="entry name" value="Flavin prenyltransferase-like"/>
    <property type="match status" value="1"/>
</dbReference>
<dbReference type="Proteomes" id="UP000005242">
    <property type="component" value="Unassembled WGS sequence"/>
</dbReference>
<dbReference type="InParanoid" id="I4YCD3"/>
<dbReference type="AlphaFoldDB" id="I4YCD3"/>
<dbReference type="OMA" id="DQWGWSE"/>
<dbReference type="GeneID" id="18473905"/>
<evidence type="ECO:0000313" key="4">
    <source>
        <dbReference type="EMBL" id="EIM21625.1"/>
    </source>
</evidence>
<keyword evidence="5" id="KW-1185">Reference proteome</keyword>
<accession>I4YCD3</accession>
<dbReference type="SUPFAM" id="SSF52507">
    <property type="entry name" value="Homo-oligomeric flavin-containing Cys decarboxylases, HFCD"/>
    <property type="match status" value="1"/>
</dbReference>
<evidence type="ECO:0000313" key="5">
    <source>
        <dbReference type="Proteomes" id="UP000005242"/>
    </source>
</evidence>
<reference evidence="4 5" key="1">
    <citation type="journal article" date="2012" name="Fungal Genet. Biol.">
        <title>The genome of the xerotolerant mold Wallemia sebi reveals adaptations to osmotic stress and suggests cryptic sexual reproduction.</title>
        <authorList>
            <person name="Padamsee M."/>
            <person name="Kumar T.K.A."/>
            <person name="Riley R."/>
            <person name="Binder M."/>
            <person name="Boyd A."/>
            <person name="Calvo A.M."/>
            <person name="Furukawa K."/>
            <person name="Hesse C."/>
            <person name="Hohmann S."/>
            <person name="James T.Y."/>
            <person name="LaButti K."/>
            <person name="Lapidus A."/>
            <person name="Lindquist E."/>
            <person name="Lucas S."/>
            <person name="Miller K."/>
            <person name="Shantappa S."/>
            <person name="Grigoriev I.V."/>
            <person name="Hibbett D.S."/>
            <person name="McLaughlin D.J."/>
            <person name="Spatafora J.W."/>
            <person name="Aime M.C."/>
        </authorList>
    </citation>
    <scope>NUCLEOTIDE SEQUENCE [LARGE SCALE GENOMIC DNA]</scope>
    <source>
        <strain evidence="5">ATCC MYA-4683 / CBS 633.66</strain>
    </source>
</reference>
<dbReference type="InterPro" id="IPR036551">
    <property type="entry name" value="Flavin_trans-like"/>
</dbReference>
<organism evidence="4 5">
    <name type="scientific">Wallemia mellicola (strain ATCC MYA-4683 / CBS 633.66)</name>
    <name type="common">Wallemia sebi (CBS 633.66)</name>
    <dbReference type="NCBI Taxonomy" id="671144"/>
    <lineage>
        <taxon>Eukaryota</taxon>
        <taxon>Fungi</taxon>
        <taxon>Dikarya</taxon>
        <taxon>Basidiomycota</taxon>
        <taxon>Wallemiomycotina</taxon>
        <taxon>Wallemiomycetes</taxon>
        <taxon>Wallemiales</taxon>
        <taxon>Wallemiaceae</taxon>
        <taxon>Wallemia</taxon>
    </lineage>
</organism>
<sequence length="181" mass="20243">MKKNILILSTGSIAVVKLVKIIQGIKDEFNVQVVLTESASKLVDANDLDCKVYKDQDEWKDFKAIGDDILHIELRKWADLIVIAPLSANSLAKISNGLCDNLLTSILRAKDDETKVIAFPSMNTYMYKNPLTAIQLDILRNILGFYLFGPIEKTLACGDIGIGAMSEYQDIINLIYEFSMH</sequence>
<dbReference type="GO" id="GO:0010181">
    <property type="term" value="F:FMN binding"/>
    <property type="evidence" value="ECO:0007669"/>
    <property type="project" value="TreeGrafter"/>
</dbReference>
<gene>
    <name evidence="4" type="ORF">WALSEDRAFT_60352</name>
</gene>
<dbReference type="EMBL" id="JH668231">
    <property type="protein sequence ID" value="EIM21625.1"/>
    <property type="molecule type" value="Genomic_DNA"/>
</dbReference>
<dbReference type="eggNOG" id="KOG0672">
    <property type="taxonomic scope" value="Eukaryota"/>
</dbReference>
<evidence type="ECO:0000259" key="3">
    <source>
        <dbReference type="Pfam" id="PF02441"/>
    </source>
</evidence>
<dbReference type="GO" id="GO:0015937">
    <property type="term" value="P:coenzyme A biosynthetic process"/>
    <property type="evidence" value="ECO:0007669"/>
    <property type="project" value="UniProtKB-KW"/>
</dbReference>
<feature type="domain" description="Flavoprotein" evidence="3">
    <location>
        <begin position="3"/>
        <end position="175"/>
    </location>
</feature>